<dbReference type="SUPFAM" id="SSF46915">
    <property type="entry name" value="Polynucleotide phosphorylase/guanosine pentaphosphate synthase (PNPase/GPSI), domain 3"/>
    <property type="match status" value="1"/>
</dbReference>
<dbReference type="InterPro" id="IPR004087">
    <property type="entry name" value="KH_dom"/>
</dbReference>
<dbReference type="SUPFAM" id="SSF50249">
    <property type="entry name" value="Nucleic acid-binding proteins"/>
    <property type="match status" value="1"/>
</dbReference>
<feature type="compositionally biased region" description="Basic residues" evidence="8">
    <location>
        <begin position="714"/>
        <end position="727"/>
    </location>
</feature>
<dbReference type="InterPro" id="IPR036456">
    <property type="entry name" value="PNPase_PH_RNA-bd_sf"/>
</dbReference>
<dbReference type="InParanoid" id="K3WQA1"/>
<dbReference type="Pfam" id="PF01138">
    <property type="entry name" value="RNase_PH"/>
    <property type="match status" value="2"/>
</dbReference>
<dbReference type="GO" id="GO:0000965">
    <property type="term" value="P:mitochondrial RNA 3'-end processing"/>
    <property type="evidence" value="ECO:0007669"/>
    <property type="project" value="TreeGrafter"/>
</dbReference>
<evidence type="ECO:0000256" key="3">
    <source>
        <dbReference type="ARBA" id="ARBA00022679"/>
    </source>
</evidence>
<dbReference type="EMBL" id="GL376560">
    <property type="status" value="NOT_ANNOTATED_CDS"/>
    <property type="molecule type" value="Genomic_DNA"/>
</dbReference>
<dbReference type="NCBIfam" id="NF008805">
    <property type="entry name" value="PRK11824.1"/>
    <property type="match status" value="1"/>
</dbReference>
<feature type="domain" description="S1 motif" evidence="9">
    <location>
        <begin position="620"/>
        <end position="690"/>
    </location>
</feature>
<dbReference type="SMART" id="SM00316">
    <property type="entry name" value="S1"/>
    <property type="match status" value="1"/>
</dbReference>
<sequence>MATCGKTMVLTTAVSSVGGKRGRDFLPLMVDYRVKYYATGLIPDTAKRTEFSGTDEEILQSRVVDRVIRPLFPRDYYDDTQVIATVQSLDTNNDPLIVAINSTSAALAVSDIPWNGPVGAVRVVEIDGQLVVNPTKQQRDIATLDILYAANETRTLMIEASGEEITEDRMAEALKFAHDAVVPIIETQKELVKQFGKPKRSYMRLVVDDEVMEKAKEAGLEEANLMLSSPKLTKVERQEGEKHVYGKIISTLREHFQGRDFDDAQFQMAAHDVFQQALREQILSGDKNARYDGRSPFTIRPLKVETDVLPMAHGSSVFTRGDTQALCSVTLGPLDRGLKVRSAQMDPTKDIPLKHAMLHYEFPPYCVNETGRVGGVNRRMIGHGALAEKALVPVIPSIDQFPYTVRMTSETMGSDGSSSMATVCGVSLALMDAGVPIKAPVAGISIGLITEGDPFDGEKEIKNYRLITDILGTEDHYGDMDFKIAGTDTGITAIQLDVKLPGIPLDILCKGIQYAKKARTNILRKMNATISEPRKELKNSPTGEINVGLEFSIPVGSIGALIGAGGSNIRELERTFEVTVSIDRKTGALRVVGSPDNTENAKQAILGQTAQEKDAFFKRGAKYTMRVNEVMDFGAILESTSPSKNRGFVHITELAHQRVENIHDVVSVGQELEFECIQEGFSGKMSLKALLPGGSSTASDASASSTSQQDATSHKRPSMQRRSKGPHAGKSNSPRTSGSGHRRSHSPQRSSSSSDATN</sequence>
<evidence type="ECO:0000256" key="8">
    <source>
        <dbReference type="SAM" id="MobiDB-lite"/>
    </source>
</evidence>
<dbReference type="eggNOG" id="KOG1067">
    <property type="taxonomic scope" value="Eukaryota"/>
</dbReference>
<dbReference type="GO" id="GO:0005739">
    <property type="term" value="C:mitochondrion"/>
    <property type="evidence" value="ECO:0007669"/>
    <property type="project" value="TreeGrafter"/>
</dbReference>
<evidence type="ECO:0000256" key="7">
    <source>
        <dbReference type="PROSITE-ProRule" id="PRU00117"/>
    </source>
</evidence>
<dbReference type="HOGENOM" id="CLU_004217_2_2_1"/>
<dbReference type="PROSITE" id="PS50126">
    <property type="entry name" value="S1"/>
    <property type="match status" value="1"/>
</dbReference>
<dbReference type="SUPFAM" id="SSF54211">
    <property type="entry name" value="Ribosomal protein S5 domain 2-like"/>
    <property type="match status" value="2"/>
</dbReference>
<dbReference type="SUPFAM" id="SSF55666">
    <property type="entry name" value="Ribonuclease PH domain 2-like"/>
    <property type="match status" value="2"/>
</dbReference>
<dbReference type="STRING" id="431595.K3WQA1"/>
<dbReference type="InterPro" id="IPR012340">
    <property type="entry name" value="NA-bd_OB-fold"/>
</dbReference>
<dbReference type="FunFam" id="3.30.230.70:FF:000001">
    <property type="entry name" value="Polyribonucleotide nucleotidyltransferase"/>
    <property type="match status" value="1"/>
</dbReference>
<dbReference type="CDD" id="cd11364">
    <property type="entry name" value="RNase_PH_PNPase_2"/>
    <property type="match status" value="1"/>
</dbReference>
<reference evidence="10" key="3">
    <citation type="submission" date="2015-02" db="UniProtKB">
        <authorList>
            <consortium name="EnsemblProtists"/>
        </authorList>
    </citation>
    <scope>IDENTIFICATION</scope>
    <source>
        <strain evidence="10">DAOM BR144</strain>
    </source>
</reference>
<keyword evidence="5 7" id="KW-0694">RNA-binding</keyword>
<dbReference type="CDD" id="cd00105">
    <property type="entry name" value="KH-I"/>
    <property type="match status" value="1"/>
</dbReference>
<keyword evidence="3" id="KW-0808">Transferase</keyword>
<dbReference type="VEuPathDB" id="FungiDB:PYU1_G007128"/>
<dbReference type="SUPFAM" id="SSF54791">
    <property type="entry name" value="Eukaryotic type KH-domain (KH-domain type I)"/>
    <property type="match status" value="1"/>
</dbReference>
<keyword evidence="11" id="KW-1185">Reference proteome</keyword>
<dbReference type="GO" id="GO:0000175">
    <property type="term" value="F:3'-5'-RNA exonuclease activity"/>
    <property type="evidence" value="ECO:0007669"/>
    <property type="project" value="TreeGrafter"/>
</dbReference>
<feature type="compositionally biased region" description="Low complexity" evidence="8">
    <location>
        <begin position="747"/>
        <end position="758"/>
    </location>
</feature>
<dbReference type="Gene3D" id="3.30.230.70">
    <property type="entry name" value="GHMP Kinase, N-terminal domain"/>
    <property type="match status" value="2"/>
</dbReference>
<dbReference type="AlphaFoldDB" id="K3WQA1"/>
<accession>K3WQA1</accession>
<feature type="region of interest" description="Disordered" evidence="8">
    <location>
        <begin position="692"/>
        <end position="758"/>
    </location>
</feature>
<dbReference type="InterPro" id="IPR012162">
    <property type="entry name" value="PNPase"/>
</dbReference>
<evidence type="ECO:0000256" key="5">
    <source>
        <dbReference type="ARBA" id="ARBA00022884"/>
    </source>
</evidence>
<evidence type="ECO:0000256" key="6">
    <source>
        <dbReference type="ARBA" id="ARBA00031451"/>
    </source>
</evidence>
<dbReference type="EnsemblProtists" id="PYU1_T007143">
    <property type="protein sequence ID" value="PYU1_T007143"/>
    <property type="gene ID" value="PYU1_G007128"/>
</dbReference>
<dbReference type="EC" id="2.7.7.8" evidence="2"/>
<dbReference type="InterPro" id="IPR004088">
    <property type="entry name" value="KH_dom_type_1"/>
</dbReference>
<dbReference type="Pfam" id="PF00575">
    <property type="entry name" value="S1"/>
    <property type="match status" value="1"/>
</dbReference>
<evidence type="ECO:0000256" key="1">
    <source>
        <dbReference type="ARBA" id="ARBA00007404"/>
    </source>
</evidence>
<organism evidence="10 11">
    <name type="scientific">Globisporangium ultimum (strain ATCC 200006 / CBS 805.95 / DAOM BR144)</name>
    <name type="common">Pythium ultimum</name>
    <dbReference type="NCBI Taxonomy" id="431595"/>
    <lineage>
        <taxon>Eukaryota</taxon>
        <taxon>Sar</taxon>
        <taxon>Stramenopiles</taxon>
        <taxon>Oomycota</taxon>
        <taxon>Peronosporomycetes</taxon>
        <taxon>Pythiales</taxon>
        <taxon>Pythiaceae</taxon>
        <taxon>Globisporangium</taxon>
    </lineage>
</organism>
<proteinExistence type="inferred from homology"/>
<dbReference type="Proteomes" id="UP000019132">
    <property type="component" value="Unassembled WGS sequence"/>
</dbReference>
<dbReference type="Gene3D" id="3.30.1370.10">
    <property type="entry name" value="K Homology domain, type 1"/>
    <property type="match status" value="1"/>
</dbReference>
<name>K3WQA1_GLOUD</name>
<dbReference type="InterPro" id="IPR036345">
    <property type="entry name" value="ExoRNase_PH_dom2_sf"/>
</dbReference>
<dbReference type="InterPro" id="IPR027408">
    <property type="entry name" value="PNPase/RNase_PH_dom_sf"/>
</dbReference>
<dbReference type="NCBIfam" id="TIGR03591">
    <property type="entry name" value="polynuc_phos"/>
    <property type="match status" value="1"/>
</dbReference>
<dbReference type="Pfam" id="PF03725">
    <property type="entry name" value="RNase_PH_C"/>
    <property type="match status" value="1"/>
</dbReference>
<dbReference type="OMA" id="IQLDCKP"/>
<dbReference type="GO" id="GO:0000958">
    <property type="term" value="P:mitochondrial mRNA catabolic process"/>
    <property type="evidence" value="ECO:0007669"/>
    <property type="project" value="TreeGrafter"/>
</dbReference>
<dbReference type="GO" id="GO:0004654">
    <property type="term" value="F:polyribonucleotide nucleotidyltransferase activity"/>
    <property type="evidence" value="ECO:0007669"/>
    <property type="project" value="UniProtKB-EC"/>
</dbReference>
<dbReference type="SMART" id="SM00322">
    <property type="entry name" value="KH"/>
    <property type="match status" value="1"/>
</dbReference>
<dbReference type="InterPro" id="IPR036612">
    <property type="entry name" value="KH_dom_type_1_sf"/>
</dbReference>
<dbReference type="InterPro" id="IPR001247">
    <property type="entry name" value="ExoRNase_PH_dom1"/>
</dbReference>
<feature type="compositionally biased region" description="Low complexity" evidence="8">
    <location>
        <begin position="695"/>
        <end position="711"/>
    </location>
</feature>
<dbReference type="PROSITE" id="PS50084">
    <property type="entry name" value="KH_TYPE_1"/>
    <property type="match status" value="1"/>
</dbReference>
<protein>
    <recommendedName>
        <fullName evidence="2">polyribonucleotide nucleotidyltransferase</fullName>
        <ecNumber evidence="2">2.7.7.8</ecNumber>
    </recommendedName>
    <alternativeName>
        <fullName evidence="6">Polynucleotide phosphorylase 1</fullName>
    </alternativeName>
</protein>
<dbReference type="Pfam" id="PF00013">
    <property type="entry name" value="KH_1"/>
    <property type="match status" value="1"/>
</dbReference>
<dbReference type="GO" id="GO:0005829">
    <property type="term" value="C:cytosol"/>
    <property type="evidence" value="ECO:0007669"/>
    <property type="project" value="TreeGrafter"/>
</dbReference>
<dbReference type="GO" id="GO:0003723">
    <property type="term" value="F:RNA binding"/>
    <property type="evidence" value="ECO:0007669"/>
    <property type="project" value="UniProtKB-UniRule"/>
</dbReference>
<evidence type="ECO:0000313" key="10">
    <source>
        <dbReference type="EnsemblProtists" id="PYU1_T007143"/>
    </source>
</evidence>
<evidence type="ECO:0000259" key="9">
    <source>
        <dbReference type="PROSITE" id="PS50126"/>
    </source>
</evidence>
<dbReference type="InterPro" id="IPR015847">
    <property type="entry name" value="ExoRNase_PH_dom2"/>
</dbReference>
<reference evidence="11" key="2">
    <citation type="submission" date="2010-04" db="EMBL/GenBank/DDBJ databases">
        <authorList>
            <person name="Buell R."/>
            <person name="Hamilton J."/>
            <person name="Hostetler J."/>
        </authorList>
    </citation>
    <scope>NUCLEOTIDE SEQUENCE [LARGE SCALE GENOMIC DNA]</scope>
    <source>
        <strain evidence="11">DAOM:BR144</strain>
    </source>
</reference>
<reference evidence="11" key="1">
    <citation type="journal article" date="2010" name="Genome Biol.">
        <title>Genome sequence of the necrotrophic plant pathogen Pythium ultimum reveals original pathogenicity mechanisms and effector repertoire.</title>
        <authorList>
            <person name="Levesque C.A."/>
            <person name="Brouwer H."/>
            <person name="Cano L."/>
            <person name="Hamilton J.P."/>
            <person name="Holt C."/>
            <person name="Huitema E."/>
            <person name="Raffaele S."/>
            <person name="Robideau G.P."/>
            <person name="Thines M."/>
            <person name="Win J."/>
            <person name="Zerillo M.M."/>
            <person name="Beakes G.W."/>
            <person name="Boore J.L."/>
            <person name="Busam D."/>
            <person name="Dumas B."/>
            <person name="Ferriera S."/>
            <person name="Fuerstenberg S.I."/>
            <person name="Gachon C.M."/>
            <person name="Gaulin E."/>
            <person name="Govers F."/>
            <person name="Grenville-Briggs L."/>
            <person name="Horner N."/>
            <person name="Hostetler J."/>
            <person name="Jiang R.H."/>
            <person name="Johnson J."/>
            <person name="Krajaejun T."/>
            <person name="Lin H."/>
            <person name="Meijer H.J."/>
            <person name="Moore B."/>
            <person name="Morris P."/>
            <person name="Phuntmart V."/>
            <person name="Puiu D."/>
            <person name="Shetty J."/>
            <person name="Stajich J.E."/>
            <person name="Tripathy S."/>
            <person name="Wawra S."/>
            <person name="van West P."/>
            <person name="Whitty B.R."/>
            <person name="Coutinho P.M."/>
            <person name="Henrissat B."/>
            <person name="Martin F."/>
            <person name="Thomas P.D."/>
            <person name="Tyler B.M."/>
            <person name="De Vries R.P."/>
            <person name="Kamoun S."/>
            <person name="Yandell M."/>
            <person name="Tisserat N."/>
            <person name="Buell C.R."/>
        </authorList>
    </citation>
    <scope>NUCLEOTIDE SEQUENCE</scope>
    <source>
        <strain evidence="11">DAOM:BR144</strain>
    </source>
</reference>
<dbReference type="InterPro" id="IPR020568">
    <property type="entry name" value="Ribosomal_Su5_D2-typ_SF"/>
</dbReference>
<keyword evidence="4" id="KW-0548">Nucleotidyltransferase</keyword>
<dbReference type="Gene3D" id="2.40.50.140">
    <property type="entry name" value="Nucleic acid-binding proteins"/>
    <property type="match status" value="1"/>
</dbReference>
<dbReference type="PANTHER" id="PTHR11252:SF0">
    <property type="entry name" value="POLYRIBONUCLEOTIDE NUCLEOTIDYLTRANSFERASE 1, MITOCHONDRIAL"/>
    <property type="match status" value="1"/>
</dbReference>
<dbReference type="InterPro" id="IPR003029">
    <property type="entry name" value="S1_domain"/>
</dbReference>
<evidence type="ECO:0000313" key="11">
    <source>
        <dbReference type="Proteomes" id="UP000019132"/>
    </source>
</evidence>
<evidence type="ECO:0000256" key="2">
    <source>
        <dbReference type="ARBA" id="ARBA00012416"/>
    </source>
</evidence>
<evidence type="ECO:0000256" key="4">
    <source>
        <dbReference type="ARBA" id="ARBA00022695"/>
    </source>
</evidence>
<comment type="similarity">
    <text evidence="1">Belongs to the polyribonucleotide nucleotidyltransferase family.</text>
</comment>
<dbReference type="PANTHER" id="PTHR11252">
    <property type="entry name" value="POLYRIBONUCLEOTIDE NUCLEOTIDYLTRANSFERASE"/>
    <property type="match status" value="1"/>
</dbReference>